<dbReference type="EMBL" id="MDDG01000001">
    <property type="protein sequence ID" value="OQE47481.1"/>
    <property type="molecule type" value="Genomic_DNA"/>
</dbReference>
<dbReference type="STRING" id="36646.A0A1V6VA23"/>
<comment type="caution">
    <text evidence="1">The sequence shown here is derived from an EMBL/GenBank/DDBJ whole genome shotgun (WGS) entry which is preliminary data.</text>
</comment>
<protein>
    <submittedName>
        <fullName evidence="1">Uncharacterized protein</fullName>
    </submittedName>
</protein>
<evidence type="ECO:0000313" key="1">
    <source>
        <dbReference type="EMBL" id="OQE47481.1"/>
    </source>
</evidence>
<dbReference type="Proteomes" id="UP000191500">
    <property type="component" value="Unassembled WGS sequence"/>
</dbReference>
<accession>A0A1V6VA23</accession>
<dbReference type="AlphaFoldDB" id="A0A1V6VA23"/>
<reference evidence="2" key="1">
    <citation type="journal article" date="2017" name="Nat. Microbiol.">
        <title>Global analysis of biosynthetic gene clusters reveals vast potential of secondary metabolite production in Penicillium species.</title>
        <authorList>
            <person name="Nielsen J.C."/>
            <person name="Grijseels S."/>
            <person name="Prigent S."/>
            <person name="Ji B."/>
            <person name="Dainat J."/>
            <person name="Nielsen K.F."/>
            <person name="Frisvad J.C."/>
            <person name="Workman M."/>
            <person name="Nielsen J."/>
        </authorList>
    </citation>
    <scope>NUCLEOTIDE SEQUENCE [LARGE SCALE GENOMIC DNA]</scope>
    <source>
        <strain evidence="2">IBT 31321</strain>
    </source>
</reference>
<name>A0A1V6VA23_9EURO</name>
<gene>
    <name evidence="1" type="ORF">PENCOP_c001G04115</name>
</gene>
<proteinExistence type="predicted"/>
<keyword evidence="2" id="KW-1185">Reference proteome</keyword>
<sequence length="368" mass="40144">MRRKGKEQKPDHYRVAVYIKSAHLTRSNPHPFPEQPSSTNYLPQSAKMSVVDAIGVISGILTIVSFGMDNFGEGETSGSTIKVAVALDGPNGPTNAGGDIPDVRVWNEVGDFVGMKADPGTVGNGNLGEVKINHENQGVYSLFSANDDAICVAWVTTTWSDDRGGNKYAVSGDYGEACGGSWFESHMYPNSNEDYQPKCFWIDKNGDQPKTGFQVRWPAFSKDEQDEHDTNPQRMCNDINFGLREEDDPNTINYNVKRKRGGPMRARQASSRPAWAASELVISDSKSHSAKRLCESDTSMGPDFAHTGEAAFCDMGSKVLYAFCTEDGQTDCFDFDSQSVSTGTATRDTAGGVDTYSSVRDWRSAGKS</sequence>
<evidence type="ECO:0000313" key="2">
    <source>
        <dbReference type="Proteomes" id="UP000191500"/>
    </source>
</evidence>
<organism evidence="1 2">
    <name type="scientific">Penicillium coprophilum</name>
    <dbReference type="NCBI Taxonomy" id="36646"/>
    <lineage>
        <taxon>Eukaryota</taxon>
        <taxon>Fungi</taxon>
        <taxon>Dikarya</taxon>
        <taxon>Ascomycota</taxon>
        <taxon>Pezizomycotina</taxon>
        <taxon>Eurotiomycetes</taxon>
        <taxon>Eurotiomycetidae</taxon>
        <taxon>Eurotiales</taxon>
        <taxon>Aspergillaceae</taxon>
        <taxon>Penicillium</taxon>
    </lineage>
</organism>